<evidence type="ECO:0000256" key="2">
    <source>
        <dbReference type="ARBA" id="ARBA00022692"/>
    </source>
</evidence>
<evidence type="ECO:0000313" key="8">
    <source>
        <dbReference type="Proteomes" id="UP001642464"/>
    </source>
</evidence>
<dbReference type="PROSITE" id="PS50801">
    <property type="entry name" value="STAS"/>
    <property type="match status" value="1"/>
</dbReference>
<keyword evidence="4 5" id="KW-0472">Membrane</keyword>
<organism evidence="7 8">
    <name type="scientific">Durusdinium trenchii</name>
    <dbReference type="NCBI Taxonomy" id="1381693"/>
    <lineage>
        <taxon>Eukaryota</taxon>
        <taxon>Sar</taxon>
        <taxon>Alveolata</taxon>
        <taxon>Dinophyceae</taxon>
        <taxon>Suessiales</taxon>
        <taxon>Symbiodiniaceae</taxon>
        <taxon>Durusdinium</taxon>
    </lineage>
</organism>
<sequence length="704" mass="77225">MQVGVALSPRKITRFADFVFPPLESDHRDMEATEATSMPSVQARRLARAVAHRLPVLSWLPAYNFRRDFYYDFAGGSTIALICLVQTLAHAAIATTKVIQGPYCAFVPPLVYAMLGTSPHASISSGAIAAILLADQLQLWHDEDERTELASLLALISGGWLVALGLCRAAFLVRFLSRSLISGFVTGGAVLVLVGQLKNLLGLLNARHAIGFVDQVRAIYGALPDTHILGAVWGVAMVALLQLMMVQKNRLLAEFKKKPANHGSWMMPLLIASEMKELVVVVLSIAFSYTTSIDGEPRLPVVGDIPSGLPGFMPAWQYPTSKLVLATPLRVKEFCMGGFLVALTSFLTTFAAAKKQATEHGYHIDASQEMFALGMAGVCGSFYGSFSPSGSLSRTSLAAEVGVKTQMSGLMKLVVVGGSLQFFTGVIYYLPKATLAAIILRSIWQLVDFQLPRTLWKSWRPYTEGGMKRDFIVWWIAFLLTVFQGVFWGIGTAVGVSLLLIAHDAAVPRVVKLGRIESLGNIWRDKEVWPEGKTYPGILVLEFRGPLSFASADHFREEVEEKRLLEDQENKIDVIVLPFGSVHDLDKTAIEMLRELLTEWKKLNIACVIADAKSRVRLLLEEHFAEGADPLLDQPAFMISLEDAILLAQMAASQKQRKATLPVESRTGGRGECEPLLCDEECGCDEGHLEGQLCNLSRSEIPHN</sequence>
<dbReference type="InterPro" id="IPR002645">
    <property type="entry name" value="STAS_dom"/>
</dbReference>
<feature type="domain" description="STAS" evidence="6">
    <location>
        <begin position="528"/>
        <end position="648"/>
    </location>
</feature>
<feature type="transmembrane region" description="Helical" evidence="5">
    <location>
        <begin position="267"/>
        <end position="289"/>
    </location>
</feature>
<keyword evidence="2 5" id="KW-0812">Transmembrane</keyword>
<keyword evidence="8" id="KW-1185">Reference proteome</keyword>
<comment type="caution">
    <text evidence="7">The sequence shown here is derived from an EMBL/GenBank/DDBJ whole genome shotgun (WGS) entry which is preliminary data.</text>
</comment>
<keyword evidence="3 5" id="KW-1133">Transmembrane helix</keyword>
<dbReference type="PANTHER" id="PTHR11814">
    <property type="entry name" value="SULFATE TRANSPORTER"/>
    <property type="match status" value="1"/>
</dbReference>
<reference evidence="7 8" key="1">
    <citation type="submission" date="2024-02" db="EMBL/GenBank/DDBJ databases">
        <authorList>
            <person name="Chen Y."/>
            <person name="Shah S."/>
            <person name="Dougan E. K."/>
            <person name="Thang M."/>
            <person name="Chan C."/>
        </authorList>
    </citation>
    <scope>NUCLEOTIDE SEQUENCE [LARGE SCALE GENOMIC DNA]</scope>
</reference>
<gene>
    <name evidence="7" type="ORF">SCF082_LOCUS6543</name>
</gene>
<dbReference type="Pfam" id="PF00916">
    <property type="entry name" value="Sulfate_transp"/>
    <property type="match status" value="1"/>
</dbReference>
<protein>
    <submittedName>
        <fullName evidence="7">Chloroplastic (AST82)</fullName>
    </submittedName>
</protein>
<evidence type="ECO:0000256" key="3">
    <source>
        <dbReference type="ARBA" id="ARBA00022989"/>
    </source>
</evidence>
<dbReference type="Proteomes" id="UP001642464">
    <property type="component" value="Unassembled WGS sequence"/>
</dbReference>
<feature type="transmembrane region" description="Helical" evidence="5">
    <location>
        <begin position="180"/>
        <end position="197"/>
    </location>
</feature>
<feature type="transmembrane region" description="Helical" evidence="5">
    <location>
        <begin position="110"/>
        <end position="132"/>
    </location>
</feature>
<evidence type="ECO:0000256" key="5">
    <source>
        <dbReference type="SAM" id="Phobius"/>
    </source>
</evidence>
<feature type="transmembrane region" description="Helical" evidence="5">
    <location>
        <begin position="472"/>
        <end position="502"/>
    </location>
</feature>
<dbReference type="SUPFAM" id="SSF52091">
    <property type="entry name" value="SpoIIaa-like"/>
    <property type="match status" value="1"/>
</dbReference>
<dbReference type="InterPro" id="IPR001902">
    <property type="entry name" value="SLC26A/SulP_fam"/>
</dbReference>
<feature type="transmembrane region" description="Helical" evidence="5">
    <location>
        <begin position="228"/>
        <end position="246"/>
    </location>
</feature>
<dbReference type="Pfam" id="PF01740">
    <property type="entry name" value="STAS"/>
    <property type="match status" value="1"/>
</dbReference>
<comment type="subcellular location">
    <subcellularLocation>
        <location evidence="1">Membrane</location>
        <topology evidence="1">Multi-pass membrane protein</topology>
    </subcellularLocation>
</comment>
<dbReference type="Gene3D" id="3.30.750.24">
    <property type="entry name" value="STAS domain"/>
    <property type="match status" value="1"/>
</dbReference>
<dbReference type="InterPro" id="IPR011547">
    <property type="entry name" value="SLC26A/SulP_dom"/>
</dbReference>
<evidence type="ECO:0000256" key="4">
    <source>
        <dbReference type="ARBA" id="ARBA00023136"/>
    </source>
</evidence>
<feature type="transmembrane region" description="Helical" evidence="5">
    <location>
        <begin position="69"/>
        <end position="89"/>
    </location>
</feature>
<feature type="transmembrane region" description="Helical" evidence="5">
    <location>
        <begin position="152"/>
        <end position="173"/>
    </location>
</feature>
<dbReference type="EMBL" id="CAXAMM010003592">
    <property type="protein sequence ID" value="CAK9000553.1"/>
    <property type="molecule type" value="Genomic_DNA"/>
</dbReference>
<evidence type="ECO:0000256" key="1">
    <source>
        <dbReference type="ARBA" id="ARBA00004141"/>
    </source>
</evidence>
<dbReference type="InterPro" id="IPR036513">
    <property type="entry name" value="STAS_dom_sf"/>
</dbReference>
<dbReference type="CDD" id="cd07042">
    <property type="entry name" value="STAS_SulP_like_sulfate_transporter"/>
    <property type="match status" value="1"/>
</dbReference>
<accession>A0ABP0IE14</accession>
<feature type="transmembrane region" description="Helical" evidence="5">
    <location>
        <begin position="334"/>
        <end position="353"/>
    </location>
</feature>
<name>A0ABP0IE14_9DINO</name>
<proteinExistence type="predicted"/>
<evidence type="ECO:0000259" key="6">
    <source>
        <dbReference type="PROSITE" id="PS50801"/>
    </source>
</evidence>
<evidence type="ECO:0000313" key="7">
    <source>
        <dbReference type="EMBL" id="CAK9000553.1"/>
    </source>
</evidence>